<evidence type="ECO:0000256" key="10">
    <source>
        <dbReference type="ARBA" id="ARBA00023237"/>
    </source>
</evidence>
<dbReference type="GO" id="GO:0006826">
    <property type="term" value="P:iron ion transport"/>
    <property type="evidence" value="ECO:0007669"/>
    <property type="project" value="UniProtKB-KW"/>
</dbReference>
<keyword evidence="5 11" id="KW-0812">Transmembrane</keyword>
<dbReference type="RefSeq" id="WP_007635856.1">
    <property type="nucleotide sequence ID" value="NC_020514.1"/>
</dbReference>
<comment type="similarity">
    <text evidence="11 12">Belongs to the TonB-dependent receptor family.</text>
</comment>
<accession>K7A261</accession>
<dbReference type="PROSITE" id="PS52016">
    <property type="entry name" value="TONB_DEPENDENT_REC_3"/>
    <property type="match status" value="1"/>
</dbReference>
<reference evidence="16 17" key="1">
    <citation type="journal article" date="2013" name="Genome Announc.">
        <title>Complete Genome Sequence of Glaciecola psychrophila Strain 170T.</title>
        <authorList>
            <person name="Yin J."/>
            <person name="Chen J."/>
            <person name="Liu G."/>
            <person name="Yu Y."/>
            <person name="Song L."/>
            <person name="Wang X."/>
            <person name="Qu X."/>
        </authorList>
    </citation>
    <scope>NUCLEOTIDE SEQUENCE [LARGE SCALE GENOMIC DNA]</scope>
    <source>
        <strain evidence="16 17">170</strain>
    </source>
</reference>
<sequence length="673" mass="76015">MNLNISYLMLILLSTSVFSQEQPIEKITVTASRASQKVLDVASNISWLDDESLRLIEQQHINQALVRIPGAWISRGNGQEHLTAIRSPVLTGTGGCGAFFIAQDGISLRAPGFCNVNQLFDANTEQASSLEVLRGPASTMYGSNAVHGVINVLTPNPFDTQQSSVSLSLGPHDYTRGMFSLSTTGEQHGFLLYGNVTKDAGYLQDSGYEQQKVNLIHQYQGGKWQIKNVLAVSNLKQETAGFISGFEVYKDASLKRQNPNPEAFRDSQSMRVYSQISYVENDTTSFTITPYIRSTDMQFLQHYLPWQPIEDNSHSSVGVQTQFQKYYGDLSWLSGFDVDYTQGQLTETQAEDFSPTLPAGIHYDYKVNATVYSPFAQLQWTATQQLILSAGVRYEHTKYDYDNRLSTGSACAQGIENCRFTRPEDQVVDYDEWSYQVNANYALTNNYRLYAQYSTGYRAPQATELFRLQAGQTVAELDAEDVNSIELGLRGKTDSLFYDVTLFSMQKDNFIFQDTDRQNISNGETSHRGIELVLSYHWQYFYASANGTFAKHQYDSNLTLSRINIKDNEIDTAPEHMGSAQLGWRTDSGSFIELEWVHQGNYYLDPENSAEYSGHNLLNLRTGWALNETLDIGVRVSNLTDEDYAERADFGFGSYRYFVGEFRSVYATVRYQY</sequence>
<dbReference type="PANTHER" id="PTHR32552:SF81">
    <property type="entry name" value="TONB-DEPENDENT OUTER MEMBRANE RECEPTOR"/>
    <property type="match status" value="1"/>
</dbReference>
<feature type="chain" id="PRO_5003898737" evidence="13">
    <location>
        <begin position="20"/>
        <end position="673"/>
    </location>
</feature>
<dbReference type="InterPro" id="IPR036942">
    <property type="entry name" value="Beta-barrel_TonB_sf"/>
</dbReference>
<keyword evidence="9 11" id="KW-0472">Membrane</keyword>
<keyword evidence="7" id="KW-0406">Ion transport</keyword>
<dbReference type="Pfam" id="PF07715">
    <property type="entry name" value="Plug"/>
    <property type="match status" value="1"/>
</dbReference>
<dbReference type="STRING" id="1129794.C427_5297"/>
<dbReference type="GO" id="GO:0009279">
    <property type="term" value="C:cell outer membrane"/>
    <property type="evidence" value="ECO:0007669"/>
    <property type="project" value="UniProtKB-SubCell"/>
</dbReference>
<dbReference type="eggNOG" id="COG4206">
    <property type="taxonomic scope" value="Bacteria"/>
</dbReference>
<feature type="domain" description="TonB-dependent receptor-like beta-barrel" evidence="14">
    <location>
        <begin position="176"/>
        <end position="639"/>
    </location>
</feature>
<evidence type="ECO:0000256" key="8">
    <source>
        <dbReference type="ARBA" id="ARBA00023077"/>
    </source>
</evidence>
<comment type="subcellular location">
    <subcellularLocation>
        <location evidence="1 11">Cell outer membrane</location>
        <topology evidence="1 11">Multi-pass membrane protein</topology>
    </subcellularLocation>
</comment>
<keyword evidence="6" id="KW-0408">Iron</keyword>
<dbReference type="KEGG" id="gps:C427_5297"/>
<dbReference type="Pfam" id="PF00593">
    <property type="entry name" value="TonB_dep_Rec_b-barrel"/>
    <property type="match status" value="1"/>
</dbReference>
<dbReference type="PATRIC" id="fig|1129794.4.peg.5280"/>
<dbReference type="Gene3D" id="2.40.170.20">
    <property type="entry name" value="TonB-dependent receptor, beta-barrel domain"/>
    <property type="match status" value="1"/>
</dbReference>
<keyword evidence="4" id="KW-0410">Iron transport</keyword>
<dbReference type="OrthoDB" id="9760620at2"/>
<keyword evidence="16" id="KW-0675">Receptor</keyword>
<dbReference type="InterPro" id="IPR000531">
    <property type="entry name" value="Beta-barrel_TonB"/>
</dbReference>
<feature type="signal peptide" evidence="13">
    <location>
        <begin position="1"/>
        <end position="19"/>
    </location>
</feature>
<evidence type="ECO:0000256" key="3">
    <source>
        <dbReference type="ARBA" id="ARBA00022452"/>
    </source>
</evidence>
<keyword evidence="8 12" id="KW-0798">TonB box</keyword>
<dbReference type="SUPFAM" id="SSF56935">
    <property type="entry name" value="Porins"/>
    <property type="match status" value="1"/>
</dbReference>
<dbReference type="InterPro" id="IPR012910">
    <property type="entry name" value="Plug_dom"/>
</dbReference>
<evidence type="ECO:0000256" key="5">
    <source>
        <dbReference type="ARBA" id="ARBA00022692"/>
    </source>
</evidence>
<evidence type="ECO:0000256" key="4">
    <source>
        <dbReference type="ARBA" id="ARBA00022496"/>
    </source>
</evidence>
<keyword evidence="10 11" id="KW-0998">Cell outer membrane</keyword>
<keyword evidence="17" id="KW-1185">Reference proteome</keyword>
<evidence type="ECO:0000256" key="2">
    <source>
        <dbReference type="ARBA" id="ARBA00022448"/>
    </source>
</evidence>
<dbReference type="EMBL" id="CP003837">
    <property type="protein sequence ID" value="AGH47394.1"/>
    <property type="molecule type" value="Genomic_DNA"/>
</dbReference>
<dbReference type="Proteomes" id="UP000011864">
    <property type="component" value="Chromosome"/>
</dbReference>
<feature type="domain" description="TonB-dependent receptor plug" evidence="15">
    <location>
        <begin position="38"/>
        <end position="149"/>
    </location>
</feature>
<dbReference type="CDD" id="cd01347">
    <property type="entry name" value="ligand_gated_channel"/>
    <property type="match status" value="1"/>
</dbReference>
<evidence type="ECO:0000313" key="17">
    <source>
        <dbReference type="Proteomes" id="UP000011864"/>
    </source>
</evidence>
<dbReference type="PANTHER" id="PTHR32552">
    <property type="entry name" value="FERRICHROME IRON RECEPTOR-RELATED"/>
    <property type="match status" value="1"/>
</dbReference>
<evidence type="ECO:0000259" key="14">
    <source>
        <dbReference type="Pfam" id="PF00593"/>
    </source>
</evidence>
<keyword evidence="13" id="KW-0732">Signal</keyword>
<gene>
    <name evidence="16" type="ORF">C427_5297</name>
</gene>
<dbReference type="Gene3D" id="2.170.130.10">
    <property type="entry name" value="TonB-dependent receptor, plug domain"/>
    <property type="match status" value="1"/>
</dbReference>
<evidence type="ECO:0000256" key="9">
    <source>
        <dbReference type="ARBA" id="ARBA00023136"/>
    </source>
</evidence>
<evidence type="ECO:0000256" key="11">
    <source>
        <dbReference type="PROSITE-ProRule" id="PRU01360"/>
    </source>
</evidence>
<keyword evidence="2 11" id="KW-0813">Transport</keyword>
<proteinExistence type="inferred from homology"/>
<evidence type="ECO:0000256" key="12">
    <source>
        <dbReference type="RuleBase" id="RU003357"/>
    </source>
</evidence>
<evidence type="ECO:0000259" key="15">
    <source>
        <dbReference type="Pfam" id="PF07715"/>
    </source>
</evidence>
<name>K7A261_9ALTE</name>
<evidence type="ECO:0000256" key="1">
    <source>
        <dbReference type="ARBA" id="ARBA00004571"/>
    </source>
</evidence>
<evidence type="ECO:0000313" key="16">
    <source>
        <dbReference type="EMBL" id="AGH47394.1"/>
    </source>
</evidence>
<dbReference type="AlphaFoldDB" id="K7A261"/>
<dbReference type="HOGENOM" id="CLU_008287_18_3_6"/>
<protein>
    <submittedName>
        <fullName evidence="16">TonB-dependent receptor</fullName>
    </submittedName>
</protein>
<evidence type="ECO:0000256" key="13">
    <source>
        <dbReference type="SAM" id="SignalP"/>
    </source>
</evidence>
<dbReference type="InterPro" id="IPR037066">
    <property type="entry name" value="Plug_dom_sf"/>
</dbReference>
<keyword evidence="3 11" id="KW-1134">Transmembrane beta strand</keyword>
<evidence type="ECO:0000256" key="6">
    <source>
        <dbReference type="ARBA" id="ARBA00023004"/>
    </source>
</evidence>
<evidence type="ECO:0000256" key="7">
    <source>
        <dbReference type="ARBA" id="ARBA00023065"/>
    </source>
</evidence>
<dbReference type="InterPro" id="IPR039426">
    <property type="entry name" value="TonB-dep_rcpt-like"/>
</dbReference>
<organism evidence="16 17">
    <name type="scientific">Paraglaciecola psychrophila 170</name>
    <dbReference type="NCBI Taxonomy" id="1129794"/>
    <lineage>
        <taxon>Bacteria</taxon>
        <taxon>Pseudomonadati</taxon>
        <taxon>Pseudomonadota</taxon>
        <taxon>Gammaproteobacteria</taxon>
        <taxon>Alteromonadales</taxon>
        <taxon>Alteromonadaceae</taxon>
        <taxon>Paraglaciecola</taxon>
    </lineage>
</organism>